<name>A0A080WRM1_TRIRC</name>
<dbReference type="Proteomes" id="UP000008864">
    <property type="component" value="Unassembled WGS sequence"/>
</dbReference>
<dbReference type="VEuPathDB" id="FungiDB:TERG_11817"/>
<dbReference type="HOGENOM" id="CLU_1152448_0_0_1"/>
<feature type="transmembrane region" description="Helical" evidence="1">
    <location>
        <begin position="100"/>
        <end position="122"/>
    </location>
</feature>
<proteinExistence type="predicted"/>
<keyword evidence="1" id="KW-1133">Transmembrane helix</keyword>
<reference evidence="3" key="1">
    <citation type="journal article" date="2012" name="MBio">
        <title>Comparative genome analysis of Trichophyton rubrum and related dermatophytes reveals candidate genes involved in infection.</title>
        <authorList>
            <person name="Martinez D.A."/>
            <person name="Oliver B.G."/>
            <person name="Graeser Y."/>
            <person name="Goldberg J.M."/>
            <person name="Li W."/>
            <person name="Martinez-Rossi N.M."/>
            <person name="Monod M."/>
            <person name="Shelest E."/>
            <person name="Barton R.C."/>
            <person name="Birch E."/>
            <person name="Brakhage A.A."/>
            <person name="Chen Z."/>
            <person name="Gurr S.J."/>
            <person name="Heiman D."/>
            <person name="Heitman J."/>
            <person name="Kosti I."/>
            <person name="Rossi A."/>
            <person name="Saif S."/>
            <person name="Samalova M."/>
            <person name="Saunders C.W."/>
            <person name="Shea T."/>
            <person name="Summerbell R.C."/>
            <person name="Xu J."/>
            <person name="Young S."/>
            <person name="Zeng Q."/>
            <person name="Birren B.W."/>
            <person name="Cuomo C.A."/>
            <person name="White T.C."/>
        </authorList>
    </citation>
    <scope>NUCLEOTIDE SEQUENCE [LARGE SCALE GENOMIC DNA]</scope>
    <source>
        <strain evidence="3">ATCC MYA-4607 / CBS 118892</strain>
    </source>
</reference>
<accession>A0A080WRM1</accession>
<evidence type="ECO:0000256" key="1">
    <source>
        <dbReference type="SAM" id="Phobius"/>
    </source>
</evidence>
<keyword evidence="1" id="KW-0472">Membrane</keyword>
<evidence type="ECO:0000313" key="2">
    <source>
        <dbReference type="EMBL" id="KFL60808.1"/>
    </source>
</evidence>
<keyword evidence="3" id="KW-1185">Reference proteome</keyword>
<dbReference type="EMBL" id="GG700649">
    <property type="protein sequence ID" value="KFL60808.1"/>
    <property type="molecule type" value="Genomic_DNA"/>
</dbReference>
<dbReference type="RefSeq" id="XP_047605605.1">
    <property type="nucleotide sequence ID" value="XM_047750870.1"/>
</dbReference>
<sequence>MAGRSTNVAAYIFPRIVTVALLPSRVRDLKLTSAPPNDRGPKRFSSIAFRRYSQSSPGSIRKINSSSRAGSISVSEASESYPEPLGLTGGAPLFFNRREVGCLGFVVSLNLLIGAPSAGAAAPEAFPFVSAAASRDLFLEELLVGVSFGVFVAAAFLGFAGVCFCSGCGAGCLRPSFSFSFGAAAGVEEAEGGGGVGDFWDGCGAACDDCDGCAAFFPMVSFNICRPAIFEVSLGSACSYR</sequence>
<feature type="transmembrane region" description="Helical" evidence="1">
    <location>
        <begin position="142"/>
        <end position="165"/>
    </location>
</feature>
<gene>
    <name evidence="2" type="ORF">TERG_11817</name>
</gene>
<keyword evidence="1" id="KW-0812">Transmembrane</keyword>
<dbReference type="GeneID" id="71777182"/>
<dbReference type="InParanoid" id="A0A080WRM1"/>
<evidence type="ECO:0000313" key="3">
    <source>
        <dbReference type="Proteomes" id="UP000008864"/>
    </source>
</evidence>
<organism evidence="2 3">
    <name type="scientific">Trichophyton rubrum (strain ATCC MYA-4607 / CBS 118892)</name>
    <name type="common">Athlete's foot fungus</name>
    <dbReference type="NCBI Taxonomy" id="559305"/>
    <lineage>
        <taxon>Eukaryota</taxon>
        <taxon>Fungi</taxon>
        <taxon>Dikarya</taxon>
        <taxon>Ascomycota</taxon>
        <taxon>Pezizomycotina</taxon>
        <taxon>Eurotiomycetes</taxon>
        <taxon>Eurotiomycetidae</taxon>
        <taxon>Onygenales</taxon>
        <taxon>Arthrodermataceae</taxon>
        <taxon>Trichophyton</taxon>
    </lineage>
</organism>
<dbReference type="AlphaFoldDB" id="A0A080WRM1"/>
<protein>
    <submittedName>
        <fullName evidence="2">Uncharacterized protein</fullName>
    </submittedName>
</protein>